<dbReference type="InterPro" id="IPR036279">
    <property type="entry name" value="5-3_exonuclease_C_sf"/>
</dbReference>
<dbReference type="Proteomes" id="UP000712713">
    <property type="component" value="Unassembled WGS sequence"/>
</dbReference>
<dbReference type="InterPro" id="IPR002421">
    <property type="entry name" value="5-3_exonuclease"/>
</dbReference>
<dbReference type="Pfam" id="PF01367">
    <property type="entry name" value="5_3_exonuc"/>
    <property type="match status" value="1"/>
</dbReference>
<dbReference type="CDD" id="cd09898">
    <property type="entry name" value="H3TH_53EXO"/>
    <property type="match status" value="1"/>
</dbReference>
<dbReference type="SMART" id="SM00475">
    <property type="entry name" value="53EXOc"/>
    <property type="match status" value="1"/>
</dbReference>
<dbReference type="InterPro" id="IPR020045">
    <property type="entry name" value="DNA_polI_H3TH"/>
</dbReference>
<dbReference type="InterPro" id="IPR054690">
    <property type="entry name" value="DNA_polI_exonuclease"/>
</dbReference>
<reference evidence="21" key="1">
    <citation type="journal article" date="2021" name="PeerJ">
        <title>Extensive microbial diversity within the chicken gut microbiome revealed by metagenomics and culture.</title>
        <authorList>
            <person name="Gilroy R."/>
            <person name="Ravi A."/>
            <person name="Getino M."/>
            <person name="Pursley I."/>
            <person name="Horton D.L."/>
            <person name="Alikhan N.F."/>
            <person name="Baker D."/>
            <person name="Gharbi K."/>
            <person name="Hall N."/>
            <person name="Watson M."/>
            <person name="Adriaenssens E.M."/>
            <person name="Foster-Nyarko E."/>
            <person name="Jarju S."/>
            <person name="Secka A."/>
            <person name="Antonio M."/>
            <person name="Oren A."/>
            <person name="Chaudhuri R.R."/>
            <person name="La Ragione R."/>
            <person name="Hildebrand F."/>
            <person name="Pallen M.J."/>
        </authorList>
    </citation>
    <scope>NUCLEOTIDE SEQUENCE</scope>
    <source>
        <strain evidence="21">ChiGjej3B3-7470</strain>
    </source>
</reference>
<evidence type="ECO:0000256" key="10">
    <source>
        <dbReference type="ARBA" id="ARBA00022839"/>
    </source>
</evidence>
<comment type="caution">
    <text evidence="21">The sequence shown here is derived from an EMBL/GenBank/DDBJ whole genome shotgun (WGS) entry which is preliminary data.</text>
</comment>
<dbReference type="NCBIfam" id="NF004397">
    <property type="entry name" value="PRK05755.1"/>
    <property type="match status" value="1"/>
</dbReference>
<dbReference type="InterPro" id="IPR002298">
    <property type="entry name" value="DNA_polymerase_A"/>
</dbReference>
<organism evidence="21 22">
    <name type="scientific">Tessaracoccus flavescens</name>
    <dbReference type="NCBI Taxonomy" id="399497"/>
    <lineage>
        <taxon>Bacteria</taxon>
        <taxon>Bacillati</taxon>
        <taxon>Actinomycetota</taxon>
        <taxon>Actinomycetes</taxon>
        <taxon>Propionibacteriales</taxon>
        <taxon>Propionibacteriaceae</taxon>
        <taxon>Tessaracoccus</taxon>
    </lineage>
</organism>
<keyword evidence="5 17" id="KW-0548">Nucleotidyltransferase</keyword>
<dbReference type="CDD" id="cd08637">
    <property type="entry name" value="DNA_pol_A_pol_I_C"/>
    <property type="match status" value="1"/>
</dbReference>
<feature type="domain" description="3'-5' exonuclease" evidence="18">
    <location>
        <begin position="303"/>
        <end position="477"/>
    </location>
</feature>
<sequence>MSDKLLLIDGHSVAYRAFFALPKENFATKTGQHTNAVFGFTSMLINVLRDEQPTHLAVAFDVSRQSFRTTEYPEYKATRSASPEEFKGQVTLIKEVLNAMAVPYLEKEGYEADDIIATISTEAAIQGMDVYIVTGDRDAMQLVNESVTVLYPRKGVSDLARMTPAAVEEKYLVAPARYPELAALVGETSDNLPGVPGVGPKTAAKWLEQFDGLDNLVARAEQVPGKAGESFRAHLDDVVRNRKLNALVRDLSLDLSLPETVRKEWDRERVHQLFDSLEFRVLRERLLELAPAEAVEVESFSVDGERLAPGEVSAWLSSHAAAGAAVHFVGTWGGGTGDIDALAFAADDGSGAYVDTATLSPEDDAALAAWLADPGVAKWIHESKGPTLACWARGWTLDGVAQDTLLAAYLLRPDQRTYSLADLVVRYLGRELSATAAEPDQSQAAFDFEEDNSDVETALLHARAVFDLATELDTQLEARGADSLMTDVELPLQRTLARMEATGIAVDLAVLERLRDEFDKAVFNAQEAAYDVLGHPVNLGSPKQLQGVLFDELDMPKTRKTKSGYTTDAEALESLFEKTQHPFLGHLLAHRDAIRLRQTVDGLLATVAPDGRIHTTYVQTIAATGRLSSTEPNLQNIPIRTSVGRQIRAAFVPGEGFESLMSADYSQIEMRIMADASGDEGLIDAFASGRDFHNEMASLVFRVEPDEVTGEMRAKIKAMNYGLAYGLSAFGLSNQLKISVGEAKGLMEDYFSRVGGVRDYLADVVDEARRSGYTETMLGRRRYLPDLTSSNRQRREMAERAALNSPIQGSAADVIKVAMIRLEESLREAGVKSRILLQVHDELVLEIAAGEQERVTDLVREAMSGAFELAVPLEVSVGVGDSWQSAAH</sequence>
<evidence type="ECO:0000256" key="12">
    <source>
        <dbReference type="ARBA" id="ARBA00023125"/>
    </source>
</evidence>
<dbReference type="SUPFAM" id="SSF88723">
    <property type="entry name" value="PIN domain-like"/>
    <property type="match status" value="1"/>
</dbReference>
<dbReference type="GO" id="GO:0006302">
    <property type="term" value="P:double-strand break repair"/>
    <property type="evidence" value="ECO:0007669"/>
    <property type="project" value="TreeGrafter"/>
</dbReference>
<dbReference type="NCBIfam" id="TIGR00593">
    <property type="entry name" value="pola"/>
    <property type="match status" value="1"/>
</dbReference>
<dbReference type="Pfam" id="PF22619">
    <property type="entry name" value="DNA_polI_exo1"/>
    <property type="match status" value="1"/>
</dbReference>
<evidence type="ECO:0000259" key="18">
    <source>
        <dbReference type="SMART" id="SM00474"/>
    </source>
</evidence>
<keyword evidence="9" id="KW-0378">Hydrolase</keyword>
<dbReference type="InterPro" id="IPR043502">
    <property type="entry name" value="DNA/RNA_pol_sf"/>
</dbReference>
<dbReference type="InterPro" id="IPR036397">
    <property type="entry name" value="RNaseH_sf"/>
</dbReference>
<comment type="function">
    <text evidence="15">In addition to polymerase activity, this DNA polymerase exhibits 3'-5' and 5'-3' exonuclease activity.</text>
</comment>
<accession>A0A921JRE8</accession>
<dbReference type="AlphaFoldDB" id="A0A921JRE8"/>
<dbReference type="EMBL" id="DYZF01000135">
    <property type="protein sequence ID" value="HJE51428.1"/>
    <property type="molecule type" value="Genomic_DNA"/>
</dbReference>
<feature type="domain" description="5'-3' exonuclease" evidence="19">
    <location>
        <begin position="3"/>
        <end position="263"/>
    </location>
</feature>
<dbReference type="InterPro" id="IPR029060">
    <property type="entry name" value="PIN-like_dom_sf"/>
</dbReference>
<keyword evidence="12 17" id="KW-0238">DNA-binding</keyword>
<evidence type="ECO:0000313" key="22">
    <source>
        <dbReference type="Proteomes" id="UP000712713"/>
    </source>
</evidence>
<name>A0A921JRE8_9ACTN</name>
<keyword evidence="11 17" id="KW-0239">DNA-directed DNA polymerase</keyword>
<comment type="catalytic activity">
    <reaction evidence="14 17">
        <text>DNA(n) + a 2'-deoxyribonucleoside 5'-triphosphate = DNA(n+1) + diphosphate</text>
        <dbReference type="Rhea" id="RHEA:22508"/>
        <dbReference type="Rhea" id="RHEA-COMP:17339"/>
        <dbReference type="Rhea" id="RHEA-COMP:17340"/>
        <dbReference type="ChEBI" id="CHEBI:33019"/>
        <dbReference type="ChEBI" id="CHEBI:61560"/>
        <dbReference type="ChEBI" id="CHEBI:173112"/>
        <dbReference type="EC" id="2.7.7.7"/>
    </reaction>
</comment>
<evidence type="ECO:0000256" key="11">
    <source>
        <dbReference type="ARBA" id="ARBA00022932"/>
    </source>
</evidence>
<dbReference type="GO" id="GO:0008408">
    <property type="term" value="F:3'-5' exonuclease activity"/>
    <property type="evidence" value="ECO:0007669"/>
    <property type="project" value="InterPro"/>
</dbReference>
<dbReference type="SUPFAM" id="SSF47807">
    <property type="entry name" value="5' to 3' exonuclease, C-terminal subdomain"/>
    <property type="match status" value="1"/>
</dbReference>
<keyword evidence="8 17" id="KW-0227">DNA damage</keyword>
<keyword evidence="13 17" id="KW-0234">DNA repair</keyword>
<dbReference type="PRINTS" id="PR00868">
    <property type="entry name" value="DNAPOLI"/>
</dbReference>
<feature type="domain" description="DNA-directed DNA polymerase family A palm" evidence="20">
    <location>
        <begin position="644"/>
        <end position="851"/>
    </location>
</feature>
<dbReference type="Pfam" id="PF00476">
    <property type="entry name" value="DNA_pol_A"/>
    <property type="match status" value="1"/>
</dbReference>
<dbReference type="InterPro" id="IPR008918">
    <property type="entry name" value="HhH2"/>
</dbReference>
<gene>
    <name evidence="17 21" type="primary">polA</name>
    <name evidence="21" type="ORF">K8V15_05540</name>
</gene>
<dbReference type="SMART" id="SM00279">
    <property type="entry name" value="HhH2"/>
    <property type="match status" value="1"/>
</dbReference>
<dbReference type="SUPFAM" id="SSF56672">
    <property type="entry name" value="DNA/RNA polymerases"/>
    <property type="match status" value="1"/>
</dbReference>
<evidence type="ECO:0000256" key="13">
    <source>
        <dbReference type="ARBA" id="ARBA00023204"/>
    </source>
</evidence>
<dbReference type="CDD" id="cd09859">
    <property type="entry name" value="PIN_53EXO"/>
    <property type="match status" value="1"/>
</dbReference>
<evidence type="ECO:0000256" key="14">
    <source>
        <dbReference type="ARBA" id="ARBA00049244"/>
    </source>
</evidence>
<evidence type="ECO:0000259" key="20">
    <source>
        <dbReference type="SMART" id="SM00482"/>
    </source>
</evidence>
<proteinExistence type="inferred from homology"/>
<dbReference type="GO" id="GO:0003887">
    <property type="term" value="F:DNA-directed DNA polymerase activity"/>
    <property type="evidence" value="ECO:0007669"/>
    <property type="project" value="UniProtKB-UniRule"/>
</dbReference>
<evidence type="ECO:0000256" key="15">
    <source>
        <dbReference type="ARBA" id="ARBA00053603"/>
    </source>
</evidence>
<evidence type="ECO:0000256" key="8">
    <source>
        <dbReference type="ARBA" id="ARBA00022763"/>
    </source>
</evidence>
<evidence type="ECO:0000256" key="3">
    <source>
        <dbReference type="ARBA" id="ARBA00020311"/>
    </source>
</evidence>
<evidence type="ECO:0000256" key="17">
    <source>
        <dbReference type="RuleBase" id="RU004460"/>
    </source>
</evidence>
<dbReference type="PANTHER" id="PTHR10133:SF27">
    <property type="entry name" value="DNA POLYMERASE NU"/>
    <property type="match status" value="1"/>
</dbReference>
<evidence type="ECO:0000256" key="16">
    <source>
        <dbReference type="NCBIfam" id="TIGR00593"/>
    </source>
</evidence>
<keyword evidence="10" id="KW-0269">Exonuclease</keyword>
<dbReference type="Pfam" id="PF02739">
    <property type="entry name" value="5_3_exonuc_N"/>
    <property type="match status" value="1"/>
</dbReference>
<evidence type="ECO:0000259" key="19">
    <source>
        <dbReference type="SMART" id="SM00475"/>
    </source>
</evidence>
<dbReference type="SMART" id="SM00474">
    <property type="entry name" value="35EXOc"/>
    <property type="match status" value="1"/>
</dbReference>
<evidence type="ECO:0000256" key="4">
    <source>
        <dbReference type="ARBA" id="ARBA00022679"/>
    </source>
</evidence>
<dbReference type="FunFam" id="1.10.150.20:FF:000003">
    <property type="entry name" value="DNA polymerase I"/>
    <property type="match status" value="1"/>
</dbReference>
<protein>
    <recommendedName>
        <fullName evidence="3 16">DNA polymerase I</fullName>
        <ecNumber evidence="2 16">2.7.7.7</ecNumber>
    </recommendedName>
</protein>
<dbReference type="FunFam" id="1.10.150.20:FF:000002">
    <property type="entry name" value="DNA polymerase I"/>
    <property type="match status" value="1"/>
</dbReference>
<keyword evidence="6 17" id="KW-0235">DNA replication</keyword>
<dbReference type="Gene3D" id="3.30.420.10">
    <property type="entry name" value="Ribonuclease H-like superfamily/Ribonuclease H"/>
    <property type="match status" value="1"/>
</dbReference>
<evidence type="ECO:0000256" key="6">
    <source>
        <dbReference type="ARBA" id="ARBA00022705"/>
    </source>
</evidence>
<dbReference type="Gene3D" id="1.20.1060.10">
    <property type="entry name" value="Taq DNA Polymerase, Chain T, domain 4"/>
    <property type="match status" value="1"/>
</dbReference>
<dbReference type="EC" id="2.7.7.7" evidence="2 16"/>
<dbReference type="InterPro" id="IPR002562">
    <property type="entry name" value="3'-5'_exonuclease_dom"/>
</dbReference>
<keyword evidence="7" id="KW-0540">Nuclease</keyword>
<dbReference type="GO" id="GO:0003677">
    <property type="term" value="F:DNA binding"/>
    <property type="evidence" value="ECO:0007669"/>
    <property type="project" value="UniProtKB-UniRule"/>
</dbReference>
<dbReference type="Gene3D" id="1.10.150.20">
    <property type="entry name" value="5' to 3' exonuclease, C-terminal subdomain"/>
    <property type="match status" value="2"/>
</dbReference>
<dbReference type="GO" id="GO:0006261">
    <property type="term" value="P:DNA-templated DNA replication"/>
    <property type="evidence" value="ECO:0007669"/>
    <property type="project" value="UniProtKB-UniRule"/>
</dbReference>
<dbReference type="InterPro" id="IPR020046">
    <property type="entry name" value="5-3_exonucl_a-hlix_arch_N"/>
</dbReference>
<evidence type="ECO:0000256" key="7">
    <source>
        <dbReference type="ARBA" id="ARBA00022722"/>
    </source>
</evidence>
<dbReference type="Gene3D" id="3.40.50.1010">
    <property type="entry name" value="5'-nuclease"/>
    <property type="match status" value="1"/>
</dbReference>
<comment type="similarity">
    <text evidence="1 17">Belongs to the DNA polymerase type-A family.</text>
</comment>
<evidence type="ECO:0000256" key="1">
    <source>
        <dbReference type="ARBA" id="ARBA00007705"/>
    </source>
</evidence>
<dbReference type="SUPFAM" id="SSF53098">
    <property type="entry name" value="Ribonuclease H-like"/>
    <property type="match status" value="1"/>
</dbReference>
<keyword evidence="4 17" id="KW-0808">Transferase</keyword>
<dbReference type="Gene3D" id="3.30.70.370">
    <property type="match status" value="1"/>
</dbReference>
<dbReference type="InterPro" id="IPR012337">
    <property type="entry name" value="RNaseH-like_sf"/>
</dbReference>
<evidence type="ECO:0000256" key="5">
    <source>
        <dbReference type="ARBA" id="ARBA00022695"/>
    </source>
</evidence>
<evidence type="ECO:0000256" key="2">
    <source>
        <dbReference type="ARBA" id="ARBA00012417"/>
    </source>
</evidence>
<dbReference type="GO" id="GO:0008409">
    <property type="term" value="F:5'-3' exonuclease activity"/>
    <property type="evidence" value="ECO:0007669"/>
    <property type="project" value="InterPro"/>
</dbReference>
<dbReference type="CDD" id="cd06140">
    <property type="entry name" value="DNA_polA_I_Bacillus_like_exo"/>
    <property type="match status" value="1"/>
</dbReference>
<dbReference type="FunFam" id="3.40.50.1010:FF:000001">
    <property type="entry name" value="DNA polymerase I"/>
    <property type="match status" value="1"/>
</dbReference>
<evidence type="ECO:0000256" key="9">
    <source>
        <dbReference type="ARBA" id="ARBA00022801"/>
    </source>
</evidence>
<reference evidence="21" key="2">
    <citation type="submission" date="2021-09" db="EMBL/GenBank/DDBJ databases">
        <authorList>
            <person name="Gilroy R."/>
        </authorList>
    </citation>
    <scope>NUCLEOTIDE SEQUENCE</scope>
    <source>
        <strain evidence="21">ChiGjej3B3-7470</strain>
    </source>
</reference>
<dbReference type="InterPro" id="IPR001098">
    <property type="entry name" value="DNA-dir_DNA_pol_A_palm_dom"/>
</dbReference>
<evidence type="ECO:0000313" key="21">
    <source>
        <dbReference type="EMBL" id="HJE51428.1"/>
    </source>
</evidence>
<dbReference type="InterPro" id="IPR018320">
    <property type="entry name" value="DNA_polymerase_1"/>
</dbReference>
<dbReference type="PANTHER" id="PTHR10133">
    <property type="entry name" value="DNA POLYMERASE I"/>
    <property type="match status" value="1"/>
</dbReference>
<dbReference type="SMART" id="SM00482">
    <property type="entry name" value="POLAc"/>
    <property type="match status" value="1"/>
</dbReference>